<dbReference type="InterPro" id="IPR021403">
    <property type="entry name" value="DUF3043"/>
</dbReference>
<evidence type="ECO:0000313" key="3">
    <source>
        <dbReference type="EMBL" id="MBJ8341777.1"/>
    </source>
</evidence>
<organism evidence="3 4">
    <name type="scientific">Antrihabitans stalagmiti</name>
    <dbReference type="NCBI Taxonomy" id="2799499"/>
    <lineage>
        <taxon>Bacteria</taxon>
        <taxon>Bacillati</taxon>
        <taxon>Actinomycetota</taxon>
        <taxon>Actinomycetes</taxon>
        <taxon>Mycobacteriales</taxon>
        <taxon>Nocardiaceae</taxon>
        <taxon>Antrihabitans</taxon>
    </lineage>
</organism>
<feature type="transmembrane region" description="Helical" evidence="2">
    <location>
        <begin position="146"/>
        <end position="167"/>
    </location>
</feature>
<evidence type="ECO:0000313" key="4">
    <source>
        <dbReference type="Proteomes" id="UP000655868"/>
    </source>
</evidence>
<evidence type="ECO:0000256" key="2">
    <source>
        <dbReference type="SAM" id="Phobius"/>
    </source>
</evidence>
<feature type="compositionally biased region" description="Basic and acidic residues" evidence="1">
    <location>
        <begin position="70"/>
        <end position="90"/>
    </location>
</feature>
<dbReference type="AlphaFoldDB" id="A0A934U5W6"/>
<proteinExistence type="predicted"/>
<accession>A0A934U5W6</accession>
<keyword evidence="4" id="KW-1185">Reference proteome</keyword>
<dbReference type="Proteomes" id="UP000655868">
    <property type="component" value="Unassembled WGS sequence"/>
</dbReference>
<gene>
    <name evidence="3" type="ORF">JGU71_23095</name>
</gene>
<protein>
    <submittedName>
        <fullName evidence="3">DUF3043 domain-containing protein</fullName>
    </submittedName>
</protein>
<feature type="transmembrane region" description="Helical" evidence="2">
    <location>
        <begin position="123"/>
        <end position="140"/>
    </location>
</feature>
<reference evidence="3" key="1">
    <citation type="submission" date="2020-12" db="EMBL/GenBank/DDBJ databases">
        <title>Antrihabitans popcorni sp. nov. and Antrihabitans auranticaus sp. nov., isolated from a larva cave.</title>
        <authorList>
            <person name="Lee S.D."/>
            <person name="Kim I.S."/>
        </authorList>
    </citation>
    <scope>NUCLEOTIDE SEQUENCE</scope>
    <source>
        <strain evidence="3">YC3-6</strain>
    </source>
</reference>
<evidence type="ECO:0000256" key="1">
    <source>
        <dbReference type="SAM" id="MobiDB-lite"/>
    </source>
</evidence>
<comment type="caution">
    <text evidence="3">The sequence shown here is derived from an EMBL/GenBank/DDBJ whole genome shotgun (WGS) entry which is preliminary data.</text>
</comment>
<keyword evidence="2" id="KW-0472">Membrane</keyword>
<keyword evidence="2" id="KW-0812">Transmembrane</keyword>
<keyword evidence="2" id="KW-1133">Transmembrane helix</keyword>
<dbReference type="RefSeq" id="WP_199706845.1">
    <property type="nucleotide sequence ID" value="NZ_JAEMNV010000008.1"/>
</dbReference>
<name>A0A934U5W6_9NOCA</name>
<dbReference type="EMBL" id="JAEMNV010000008">
    <property type="protein sequence ID" value="MBJ8341777.1"/>
    <property type="molecule type" value="Genomic_DNA"/>
</dbReference>
<feature type="region of interest" description="Disordered" evidence="1">
    <location>
        <begin position="1"/>
        <end position="90"/>
    </location>
</feature>
<dbReference type="Pfam" id="PF11241">
    <property type="entry name" value="DUF3043"/>
    <property type="match status" value="1"/>
</dbReference>
<sequence>MKLLRRGNSDDSDASTKPSTPVEDAGSKVSLGKGKPTPKRRDAEARRRGPVAPAPMTSKEARARKKATKGTKEDRKAQSAERRAAATLRRERMAAGDDKYLLPRDKGPVRAYVRDLIDSRRNLVGMFMPAALILIVTMFVSPAVQFIVTFAMLIMMIFMVGEGVYLGKMVNKRVRERFPDSTDGGFKLGWYGFTRASQIKKMRLPKPRVKPGDAV</sequence>